<dbReference type="Pfam" id="PF21082">
    <property type="entry name" value="MS_channel_3rd"/>
    <property type="match status" value="1"/>
</dbReference>
<feature type="transmembrane region" description="Helical" evidence="7">
    <location>
        <begin position="428"/>
        <end position="452"/>
    </location>
</feature>
<keyword evidence="6 7" id="KW-0472">Membrane</keyword>
<dbReference type="SUPFAM" id="SSF82861">
    <property type="entry name" value="Mechanosensitive channel protein MscS (YggB), transmembrane region"/>
    <property type="match status" value="1"/>
</dbReference>
<dbReference type="RefSeq" id="WP_379897524.1">
    <property type="nucleotide sequence ID" value="NZ_JBHRTR010000004.1"/>
</dbReference>
<feature type="signal peptide" evidence="8">
    <location>
        <begin position="1"/>
        <end position="26"/>
    </location>
</feature>
<proteinExistence type="inferred from homology"/>
<evidence type="ECO:0000256" key="5">
    <source>
        <dbReference type="ARBA" id="ARBA00022989"/>
    </source>
</evidence>
<keyword evidence="12" id="KW-1185">Reference proteome</keyword>
<keyword evidence="8" id="KW-0732">Signal</keyword>
<dbReference type="EMBL" id="JBHRTR010000004">
    <property type="protein sequence ID" value="MFC3225755.1"/>
    <property type="molecule type" value="Genomic_DNA"/>
</dbReference>
<evidence type="ECO:0000256" key="8">
    <source>
        <dbReference type="SAM" id="SignalP"/>
    </source>
</evidence>
<feature type="transmembrane region" description="Helical" evidence="7">
    <location>
        <begin position="540"/>
        <end position="561"/>
    </location>
</feature>
<evidence type="ECO:0000313" key="12">
    <source>
        <dbReference type="Proteomes" id="UP001595528"/>
    </source>
</evidence>
<protein>
    <submittedName>
        <fullName evidence="11">Mechanosensitive ion channel family protein</fullName>
    </submittedName>
</protein>
<keyword evidence="5 7" id="KW-1133">Transmembrane helix</keyword>
<dbReference type="PANTHER" id="PTHR30566">
    <property type="entry name" value="YNAI-RELATED MECHANOSENSITIVE ION CHANNEL"/>
    <property type="match status" value="1"/>
</dbReference>
<dbReference type="InterPro" id="IPR011066">
    <property type="entry name" value="MscS_channel_C_sf"/>
</dbReference>
<dbReference type="InterPro" id="IPR006685">
    <property type="entry name" value="MscS_channel_2nd"/>
</dbReference>
<dbReference type="Gene3D" id="3.30.70.100">
    <property type="match status" value="1"/>
</dbReference>
<evidence type="ECO:0000256" key="3">
    <source>
        <dbReference type="ARBA" id="ARBA00022475"/>
    </source>
</evidence>
<organism evidence="11 12">
    <name type="scientific">Marinibaculum pumilum</name>
    <dbReference type="NCBI Taxonomy" id="1766165"/>
    <lineage>
        <taxon>Bacteria</taxon>
        <taxon>Pseudomonadati</taxon>
        <taxon>Pseudomonadota</taxon>
        <taxon>Alphaproteobacteria</taxon>
        <taxon>Rhodospirillales</taxon>
        <taxon>Rhodospirillaceae</taxon>
        <taxon>Marinibaculum</taxon>
    </lineage>
</organism>
<dbReference type="InterPro" id="IPR006686">
    <property type="entry name" value="MscS_channel_CS"/>
</dbReference>
<evidence type="ECO:0000313" key="11">
    <source>
        <dbReference type="EMBL" id="MFC3225755.1"/>
    </source>
</evidence>
<evidence type="ECO:0000259" key="10">
    <source>
        <dbReference type="Pfam" id="PF21082"/>
    </source>
</evidence>
<dbReference type="InterPro" id="IPR011014">
    <property type="entry name" value="MscS_channel_TM-2"/>
</dbReference>
<evidence type="ECO:0000256" key="1">
    <source>
        <dbReference type="ARBA" id="ARBA00004651"/>
    </source>
</evidence>
<evidence type="ECO:0000256" key="6">
    <source>
        <dbReference type="ARBA" id="ARBA00023136"/>
    </source>
</evidence>
<accession>A0ABV7KU00</accession>
<dbReference type="SUPFAM" id="SSF82689">
    <property type="entry name" value="Mechanosensitive channel protein MscS (YggB), C-terminal domain"/>
    <property type="match status" value="1"/>
</dbReference>
<dbReference type="InterPro" id="IPR010920">
    <property type="entry name" value="LSM_dom_sf"/>
</dbReference>
<feature type="domain" description="Mechanosensitive ion channel MscS" evidence="9">
    <location>
        <begin position="590"/>
        <end position="655"/>
    </location>
</feature>
<comment type="caution">
    <text evidence="11">The sequence shown here is derived from an EMBL/GenBank/DDBJ whole genome shotgun (WGS) entry which is preliminary data.</text>
</comment>
<evidence type="ECO:0000256" key="2">
    <source>
        <dbReference type="ARBA" id="ARBA00008017"/>
    </source>
</evidence>
<dbReference type="Gene3D" id="1.10.287.1260">
    <property type="match status" value="1"/>
</dbReference>
<sequence length="840" mass="93573">MISNRPARLRPALAALLLSTFLTVLACLVLPAGAVAQVQDWSGVWDTRWLNGGTRVVVRQEGNVVTGEYPLYGGAIAGRVDGNRLVGSWTEPGNGGTFVWVMSPDGQSFMGRFSDNEWWTGSRLDPTDAEDGALMTQDSPRNVLRAFLLAGEAVQNGDLQYLDDIVQLLAYPESDQDKTDELREATLLWLIIDQFQFRLTEVPLNPKADSYDLRLSRYDGEEYMLSFLRRDDQWLIAVPSQRELDRTLERLLVRTKGRVPSPSRVFRQESPRDAMEAFLDSMRAGPGGLDNAIDTLDLSELNAVTRQQEGVLLAQYLDQVLARIGEVVLQEIPNDPDSETPYVHFMHPDGDIVIAPVESDDGQKWKFTPETLRSIRHLYAAAEDLPLPRHMLPYDPDGGPVFFRIRNQLRDVLPGGLEKVGPLEAWQWIAMVVVFVLALVLAGLISISVFLVGRALHRRNRAAIGRVPQLLMWGVRLMVFGLVAYFGIGLLGLPDRFAGIAQTVAMVAMIAGSIPIEFWLIDAVRHILDRFGAISQRGDILASLLVGLIKVAIVLGNFLLLAEALQIPYGAALAGLGIGGLAVALAARSTLENVIAGFILFADRPLAVGDFCRFGQKMGTVERIGIRSTELRTRDRTVISVPNAEFVNMHLENFGRRDKILLQFTIGLRYETRPDQLRYVLAEIRRLLIAHAKVDEDPLRVRFSGFGSHSLDIEVYAYVVSTDWSDFLGIREDLYLRIMELIEAAGTGIAVPSQTLYLGRDRGLDAERGAAAEEQVKAWRAETRLPFPNFTVEEIDQAANTIPYPPEGAPRFTEQVAEGQLAERRSRRIFWPFGRQVRAP</sequence>
<gene>
    <name evidence="11" type="ORF">ACFOGJ_00835</name>
</gene>
<dbReference type="PANTHER" id="PTHR30566:SF5">
    <property type="entry name" value="MECHANOSENSITIVE ION CHANNEL PROTEIN 1, MITOCHONDRIAL-RELATED"/>
    <property type="match status" value="1"/>
</dbReference>
<dbReference type="SUPFAM" id="SSF50182">
    <property type="entry name" value="Sm-like ribonucleoproteins"/>
    <property type="match status" value="1"/>
</dbReference>
<keyword evidence="3" id="KW-1003">Cell membrane</keyword>
<dbReference type="Pfam" id="PF00924">
    <property type="entry name" value="MS_channel_2nd"/>
    <property type="match status" value="1"/>
</dbReference>
<dbReference type="Proteomes" id="UP001595528">
    <property type="component" value="Unassembled WGS sequence"/>
</dbReference>
<comment type="subcellular location">
    <subcellularLocation>
        <location evidence="1">Cell membrane</location>
        <topology evidence="1">Multi-pass membrane protein</topology>
    </subcellularLocation>
</comment>
<dbReference type="Gene3D" id="2.30.30.60">
    <property type="match status" value="1"/>
</dbReference>
<feature type="transmembrane region" description="Helical" evidence="7">
    <location>
        <begin position="473"/>
        <end position="493"/>
    </location>
</feature>
<evidence type="ECO:0000259" key="9">
    <source>
        <dbReference type="Pfam" id="PF00924"/>
    </source>
</evidence>
<keyword evidence="4 7" id="KW-0812">Transmembrane</keyword>
<feature type="transmembrane region" description="Helical" evidence="7">
    <location>
        <begin position="499"/>
        <end position="520"/>
    </location>
</feature>
<feature type="transmembrane region" description="Helical" evidence="7">
    <location>
        <begin position="567"/>
        <end position="587"/>
    </location>
</feature>
<feature type="domain" description="Mechanosensitive ion channel MscS C-terminal" evidence="10">
    <location>
        <begin position="663"/>
        <end position="746"/>
    </location>
</feature>
<dbReference type="PROSITE" id="PS51257">
    <property type="entry name" value="PROKAR_LIPOPROTEIN"/>
    <property type="match status" value="1"/>
</dbReference>
<reference evidence="12" key="1">
    <citation type="journal article" date="2019" name="Int. J. Syst. Evol. Microbiol.">
        <title>The Global Catalogue of Microorganisms (GCM) 10K type strain sequencing project: providing services to taxonomists for standard genome sequencing and annotation.</title>
        <authorList>
            <consortium name="The Broad Institute Genomics Platform"/>
            <consortium name="The Broad Institute Genome Sequencing Center for Infectious Disease"/>
            <person name="Wu L."/>
            <person name="Ma J."/>
        </authorList>
    </citation>
    <scope>NUCLEOTIDE SEQUENCE [LARGE SCALE GENOMIC DNA]</scope>
    <source>
        <strain evidence="12">KCTC 42964</strain>
    </source>
</reference>
<feature type="chain" id="PRO_5047302911" evidence="8">
    <location>
        <begin position="27"/>
        <end position="840"/>
    </location>
</feature>
<dbReference type="InterPro" id="IPR023408">
    <property type="entry name" value="MscS_beta-dom_sf"/>
</dbReference>
<dbReference type="InterPro" id="IPR049278">
    <property type="entry name" value="MS_channel_C"/>
</dbReference>
<evidence type="ECO:0000256" key="4">
    <source>
        <dbReference type="ARBA" id="ARBA00022692"/>
    </source>
</evidence>
<dbReference type="PROSITE" id="PS01246">
    <property type="entry name" value="UPF0003"/>
    <property type="match status" value="1"/>
</dbReference>
<evidence type="ECO:0000256" key="7">
    <source>
        <dbReference type="SAM" id="Phobius"/>
    </source>
</evidence>
<name>A0ABV7KU00_9PROT</name>
<comment type="similarity">
    <text evidence="2">Belongs to the MscS (TC 1.A.23) family.</text>
</comment>